<keyword evidence="3" id="KW-1185">Reference proteome</keyword>
<evidence type="ECO:0000313" key="3">
    <source>
        <dbReference type="Proteomes" id="UP000184148"/>
    </source>
</evidence>
<gene>
    <name evidence="2" type="ORF">SAMN02745133_03108</name>
</gene>
<evidence type="ECO:0000259" key="1">
    <source>
        <dbReference type="Pfam" id="PF01695"/>
    </source>
</evidence>
<proteinExistence type="predicted"/>
<name>A0A1M5D5A4_9FIRM</name>
<protein>
    <submittedName>
        <fullName evidence="2">IstB-like ATP binding N-terminal</fullName>
    </submittedName>
</protein>
<organism evidence="2 3">
    <name type="scientific">Desulforamulus putei DSM 12395</name>
    <dbReference type="NCBI Taxonomy" id="1121429"/>
    <lineage>
        <taxon>Bacteria</taxon>
        <taxon>Bacillati</taxon>
        <taxon>Bacillota</taxon>
        <taxon>Clostridia</taxon>
        <taxon>Eubacteriales</taxon>
        <taxon>Peptococcaceae</taxon>
        <taxon>Desulforamulus</taxon>
    </lineage>
</organism>
<dbReference type="Pfam" id="PF01695">
    <property type="entry name" value="IstB_IS21"/>
    <property type="match status" value="1"/>
</dbReference>
<feature type="domain" description="IstB-like ATP-binding" evidence="1">
    <location>
        <begin position="9"/>
        <end position="65"/>
    </location>
</feature>
<dbReference type="RefSeq" id="WP_238457085.1">
    <property type="nucleotide sequence ID" value="NZ_FQUY01000043.1"/>
</dbReference>
<dbReference type="Proteomes" id="UP000184148">
    <property type="component" value="Unassembled WGS sequence"/>
</dbReference>
<evidence type="ECO:0000313" key="2">
    <source>
        <dbReference type="EMBL" id="SHF62035.1"/>
    </source>
</evidence>
<dbReference type="EMBL" id="FQUY01000043">
    <property type="protein sequence ID" value="SHF62035.1"/>
    <property type="molecule type" value="Genomic_DNA"/>
</dbReference>
<accession>A0A1M5D5A4</accession>
<dbReference type="InterPro" id="IPR002611">
    <property type="entry name" value="IstB_ATP-bd"/>
</dbReference>
<dbReference type="AlphaFoldDB" id="A0A1M5D5A4"/>
<sequence>MLNDNTVSKLHEMRLSVMAQAFREQLKDSSFHELSFEERLGLLVDAEWAVRKNNRMARLIKKADYAM</sequence>
<dbReference type="GO" id="GO:0005524">
    <property type="term" value="F:ATP binding"/>
    <property type="evidence" value="ECO:0007669"/>
    <property type="project" value="InterPro"/>
</dbReference>
<dbReference type="STRING" id="1121429.SAMN02745133_03108"/>
<reference evidence="3" key="1">
    <citation type="submission" date="2016-11" db="EMBL/GenBank/DDBJ databases">
        <authorList>
            <person name="Varghese N."/>
            <person name="Submissions S."/>
        </authorList>
    </citation>
    <scope>NUCLEOTIDE SEQUENCE [LARGE SCALE GENOMIC DNA]</scope>
    <source>
        <strain evidence="3">DSM 12395</strain>
    </source>
</reference>